<proteinExistence type="predicted"/>
<protein>
    <submittedName>
        <fullName evidence="2">Sporulation protein Cse60</fullName>
    </submittedName>
</protein>
<dbReference type="RefSeq" id="WP_160799501.1">
    <property type="nucleotide sequence ID" value="NZ_WUUL01000001.1"/>
</dbReference>
<dbReference type="EMBL" id="WUUL01000001">
    <property type="protein sequence ID" value="MXQ52482.1"/>
    <property type="molecule type" value="Genomic_DNA"/>
</dbReference>
<accession>A0A6I4VWU5</accession>
<dbReference type="AlphaFoldDB" id="A0A6I4VWU5"/>
<comment type="caution">
    <text evidence="2">The sequence shown here is derived from an EMBL/GenBank/DDBJ whole genome shotgun (WGS) entry which is preliminary data.</text>
</comment>
<reference evidence="2 3" key="1">
    <citation type="submission" date="2019-12" db="EMBL/GenBank/DDBJ databases">
        <title>Whole-genome analyses of novel actinobacteria.</title>
        <authorList>
            <person name="Sahin N."/>
            <person name="Saygin H."/>
        </authorList>
    </citation>
    <scope>NUCLEOTIDE SEQUENCE [LARGE SCALE GENOMIC DNA]</scope>
    <source>
        <strain evidence="2 3">KC615</strain>
    </source>
</reference>
<sequence length="54" mass="6432">MRVKGFEERTMDKLEQMINKWLEENLNAEVIDIKYDYGRGMSDVFSALIIYKSI</sequence>
<dbReference type="Pfam" id="PF10957">
    <property type="entry name" value="Spore_Cse60"/>
    <property type="match status" value="1"/>
</dbReference>
<name>A0A6I4VWU5_9BACL</name>
<feature type="coiled-coil region" evidence="1">
    <location>
        <begin position="4"/>
        <end position="31"/>
    </location>
</feature>
<evidence type="ECO:0000313" key="3">
    <source>
        <dbReference type="Proteomes" id="UP000430692"/>
    </source>
</evidence>
<gene>
    <name evidence="2" type="ORF">GSM42_01675</name>
</gene>
<dbReference type="Proteomes" id="UP000430692">
    <property type="component" value="Unassembled WGS sequence"/>
</dbReference>
<evidence type="ECO:0000313" key="2">
    <source>
        <dbReference type="EMBL" id="MXQ52482.1"/>
    </source>
</evidence>
<keyword evidence="3" id="KW-1185">Reference proteome</keyword>
<keyword evidence="1" id="KW-0175">Coiled coil</keyword>
<organism evidence="2 3">
    <name type="scientific">Shimazuella alba</name>
    <dbReference type="NCBI Taxonomy" id="2690964"/>
    <lineage>
        <taxon>Bacteria</taxon>
        <taxon>Bacillati</taxon>
        <taxon>Bacillota</taxon>
        <taxon>Bacilli</taxon>
        <taxon>Bacillales</taxon>
        <taxon>Thermoactinomycetaceae</taxon>
        <taxon>Shimazuella</taxon>
    </lineage>
</organism>
<dbReference type="InterPro" id="IPR020296">
    <property type="entry name" value="Spore_Cse60"/>
</dbReference>
<evidence type="ECO:0000256" key="1">
    <source>
        <dbReference type="SAM" id="Coils"/>
    </source>
</evidence>